<evidence type="ECO:0000313" key="3">
    <source>
        <dbReference type="Proteomes" id="UP000260862"/>
    </source>
</evidence>
<dbReference type="Gene3D" id="3.40.50.2000">
    <property type="entry name" value="Glycogen Phosphorylase B"/>
    <property type="match status" value="2"/>
</dbReference>
<dbReference type="AlphaFoldDB" id="A0A3E4N7A5"/>
<evidence type="ECO:0000259" key="1">
    <source>
        <dbReference type="Pfam" id="PF00534"/>
    </source>
</evidence>
<gene>
    <name evidence="2" type="ORF">DXD04_02660</name>
</gene>
<dbReference type="PANTHER" id="PTHR12526:SF630">
    <property type="entry name" value="GLYCOSYLTRANSFERASE"/>
    <property type="match status" value="1"/>
</dbReference>
<sequence length="379" mass="43586">MKIIYCTHSTCNPGGMERVLLNKVTYLSQLPGWKVAVVTTDQHQRPPFYPFPEKVRMTDLGINYSEDNGKGAWKKITGYLRKRKEHKRKLTALLLKEKPNIVVSLYPSESSFIPDIKDGSKKVLELHYCKFFRLQYGRRGLLGWIDKLRTRQDEQIVRRFDKFVVLTNEDRGYWGNLPNIEVIPNAAMHVSDAYSDVMNKRVIAVGRLDYQKGFDRLIQAWQLVQHTGKFTDWKLDIFGQGEWQEMLQQMIDKAGLQDSLQIHQPTKQIGEEYVKSDLLVMSSNYEGFPMVMIEAMACGLPVVSFDYKCGPKDIIQPGINGLLVPNGDIQALADAMMKVMEDEAYRKMLSLNARKVVDTYSEQAVMAQWIRLFTSITAK</sequence>
<keyword evidence="2" id="KW-0808">Transferase</keyword>
<feature type="domain" description="Glycosyl transferase family 1" evidence="1">
    <location>
        <begin position="198"/>
        <end position="355"/>
    </location>
</feature>
<evidence type="ECO:0000313" key="2">
    <source>
        <dbReference type="EMBL" id="RGK57751.1"/>
    </source>
</evidence>
<protein>
    <submittedName>
        <fullName evidence="2">Glycosyltransferase family 4 protein</fullName>
    </submittedName>
</protein>
<dbReference type="Proteomes" id="UP000260862">
    <property type="component" value="Unassembled WGS sequence"/>
</dbReference>
<dbReference type="Pfam" id="PF00534">
    <property type="entry name" value="Glycos_transf_1"/>
    <property type="match status" value="1"/>
</dbReference>
<dbReference type="PANTHER" id="PTHR12526">
    <property type="entry name" value="GLYCOSYLTRANSFERASE"/>
    <property type="match status" value="1"/>
</dbReference>
<dbReference type="SUPFAM" id="SSF53756">
    <property type="entry name" value="UDP-Glycosyltransferase/glycogen phosphorylase"/>
    <property type="match status" value="1"/>
</dbReference>
<keyword evidence="3" id="KW-1185">Reference proteome</keyword>
<dbReference type="InterPro" id="IPR001296">
    <property type="entry name" value="Glyco_trans_1"/>
</dbReference>
<reference evidence="2 3" key="1">
    <citation type="submission" date="2018-08" db="EMBL/GenBank/DDBJ databases">
        <title>A genome reference for cultivated species of the human gut microbiota.</title>
        <authorList>
            <person name="Zou Y."/>
            <person name="Xue W."/>
            <person name="Luo G."/>
        </authorList>
    </citation>
    <scope>NUCLEOTIDE SEQUENCE [LARGE SCALE GENOMIC DNA]</scope>
    <source>
        <strain evidence="2 3">TF10-3AC</strain>
    </source>
</reference>
<dbReference type="EMBL" id="QSQT01000003">
    <property type="protein sequence ID" value="RGK57751.1"/>
    <property type="molecule type" value="Genomic_DNA"/>
</dbReference>
<name>A0A3E4N7A5_9BACT</name>
<organism evidence="2 3">
    <name type="scientific">Phocaeicola plebeius</name>
    <dbReference type="NCBI Taxonomy" id="310297"/>
    <lineage>
        <taxon>Bacteria</taxon>
        <taxon>Pseudomonadati</taxon>
        <taxon>Bacteroidota</taxon>
        <taxon>Bacteroidia</taxon>
        <taxon>Bacteroidales</taxon>
        <taxon>Bacteroidaceae</taxon>
        <taxon>Phocaeicola</taxon>
    </lineage>
</organism>
<accession>A0A3E4N7A5</accession>
<comment type="caution">
    <text evidence="2">The sequence shown here is derived from an EMBL/GenBank/DDBJ whole genome shotgun (WGS) entry which is preliminary data.</text>
</comment>
<proteinExistence type="predicted"/>
<dbReference type="GO" id="GO:0016757">
    <property type="term" value="F:glycosyltransferase activity"/>
    <property type="evidence" value="ECO:0007669"/>
    <property type="project" value="InterPro"/>
</dbReference>
<dbReference type="RefSeq" id="WP_117670621.1">
    <property type="nucleotide sequence ID" value="NZ_CABOGR010000003.1"/>
</dbReference>
<dbReference type="CDD" id="cd03820">
    <property type="entry name" value="GT4_AmsD-like"/>
    <property type="match status" value="1"/>
</dbReference>